<feature type="domain" description="Fe2OG dioxygenase" evidence="7">
    <location>
        <begin position="357"/>
        <end position="468"/>
    </location>
</feature>
<dbReference type="InterPro" id="IPR006620">
    <property type="entry name" value="Pro_4_hyd_alph"/>
</dbReference>
<accession>A0A7S3L1P1</accession>
<dbReference type="InterPro" id="IPR045054">
    <property type="entry name" value="P4HA-like"/>
</dbReference>
<protein>
    <recommendedName>
        <fullName evidence="7">Fe2OG dioxygenase domain-containing protein</fullName>
    </recommendedName>
</protein>
<gene>
    <name evidence="8" type="ORF">ACOF00016_LOCUS4066</name>
</gene>
<keyword evidence="2" id="KW-0479">Metal-binding</keyword>
<evidence type="ECO:0000259" key="7">
    <source>
        <dbReference type="PROSITE" id="PS51471"/>
    </source>
</evidence>
<dbReference type="GO" id="GO:0005783">
    <property type="term" value="C:endoplasmic reticulum"/>
    <property type="evidence" value="ECO:0007669"/>
    <property type="project" value="TreeGrafter"/>
</dbReference>
<dbReference type="SMART" id="SM00702">
    <property type="entry name" value="P4Hc"/>
    <property type="match status" value="1"/>
</dbReference>
<dbReference type="Gene3D" id="2.60.120.620">
    <property type="entry name" value="q2cbj1_9rhob like domain"/>
    <property type="match status" value="1"/>
</dbReference>
<keyword evidence="4" id="KW-0560">Oxidoreductase</keyword>
<dbReference type="InterPro" id="IPR044862">
    <property type="entry name" value="Pro_4_hyd_alph_FE2OG_OXY"/>
</dbReference>
<proteinExistence type="predicted"/>
<evidence type="ECO:0000256" key="1">
    <source>
        <dbReference type="ARBA" id="ARBA00001961"/>
    </source>
</evidence>
<dbReference type="PROSITE" id="PS51471">
    <property type="entry name" value="FE2OG_OXY"/>
    <property type="match status" value="1"/>
</dbReference>
<evidence type="ECO:0000256" key="3">
    <source>
        <dbReference type="ARBA" id="ARBA00022964"/>
    </source>
</evidence>
<organism evidence="8">
    <name type="scientific">Amphora coffeiformis</name>
    <dbReference type="NCBI Taxonomy" id="265554"/>
    <lineage>
        <taxon>Eukaryota</taxon>
        <taxon>Sar</taxon>
        <taxon>Stramenopiles</taxon>
        <taxon>Ochrophyta</taxon>
        <taxon>Bacillariophyta</taxon>
        <taxon>Bacillariophyceae</taxon>
        <taxon>Bacillariophycidae</taxon>
        <taxon>Thalassiophysales</taxon>
        <taxon>Catenulaceae</taxon>
        <taxon>Amphora</taxon>
    </lineage>
</organism>
<feature type="transmembrane region" description="Helical" evidence="6">
    <location>
        <begin position="7"/>
        <end position="27"/>
    </location>
</feature>
<evidence type="ECO:0000256" key="6">
    <source>
        <dbReference type="SAM" id="Phobius"/>
    </source>
</evidence>
<dbReference type="AlphaFoldDB" id="A0A7S3L1P1"/>
<evidence type="ECO:0000256" key="5">
    <source>
        <dbReference type="ARBA" id="ARBA00023004"/>
    </source>
</evidence>
<evidence type="ECO:0000313" key="8">
    <source>
        <dbReference type="EMBL" id="CAE0406144.1"/>
    </source>
</evidence>
<dbReference type="PANTHER" id="PTHR10869:SF226">
    <property type="entry name" value="PROLYL 4-HYDROXYLASE ALPHA SUBUNIT DOMAIN-CONTAINING PROTEIN"/>
    <property type="match status" value="1"/>
</dbReference>
<dbReference type="InterPro" id="IPR005123">
    <property type="entry name" value="Oxoglu/Fe-dep_dioxygenase_dom"/>
</dbReference>
<keyword evidence="3" id="KW-0223">Dioxygenase</keyword>
<evidence type="ECO:0000256" key="2">
    <source>
        <dbReference type="ARBA" id="ARBA00022723"/>
    </source>
</evidence>
<dbReference type="GO" id="GO:0031418">
    <property type="term" value="F:L-ascorbic acid binding"/>
    <property type="evidence" value="ECO:0007669"/>
    <property type="project" value="InterPro"/>
</dbReference>
<keyword evidence="6" id="KW-0472">Membrane</keyword>
<sequence>MQLYIITMRILGVVVVEPILLLSIYLFCRPLSSVLAVAVKQPRPSSLLQKWVSIVGHLQNPELYSVAWAENAVLLESESAKDESREVLVTKQRILAGHILSLVPIENLDLINEKDGETKNAGAWSFSTDLTRPHEYHRASGLTADMRVVVYPPHHGKSQTQGWLGHKAVTAASCGLDNTDPSVNCRVVPLLGALPLCALVATRDVSARAALVSHSALPDDGDVVHDVALQVLRHYTAEILELRSFLAMAHPFPPHTVIPSRNLPWRYHPIDTSYPGITSLHRDSDIWQIVDFFSPDECKKIIEYARPKLQPCLIKNAVTGRVESDPTRTSTNANIPQAVVPTVTAKVCRLLNCPSTRHLEIFQVLRYTKQQTFLPHTDGFDGPVDACGFEQSGRLVTLFCYLNTVGTGHGGETRFPRLDGGLLVAPVQGRAVVHFPNTLCLQEDLRTEHESVPMEQGEKWLFVTWCWKDARSDPAYHEALLS</sequence>
<keyword evidence="5" id="KW-0408">Iron</keyword>
<dbReference type="GO" id="GO:0005506">
    <property type="term" value="F:iron ion binding"/>
    <property type="evidence" value="ECO:0007669"/>
    <property type="project" value="InterPro"/>
</dbReference>
<evidence type="ECO:0000256" key="4">
    <source>
        <dbReference type="ARBA" id="ARBA00023002"/>
    </source>
</evidence>
<keyword evidence="6" id="KW-1133">Transmembrane helix</keyword>
<dbReference type="PANTHER" id="PTHR10869">
    <property type="entry name" value="PROLYL 4-HYDROXYLASE ALPHA SUBUNIT"/>
    <property type="match status" value="1"/>
</dbReference>
<keyword evidence="6" id="KW-0812">Transmembrane</keyword>
<comment type="cofactor">
    <cofactor evidence="1">
        <name>L-ascorbate</name>
        <dbReference type="ChEBI" id="CHEBI:38290"/>
    </cofactor>
</comment>
<reference evidence="8" key="1">
    <citation type="submission" date="2021-01" db="EMBL/GenBank/DDBJ databases">
        <authorList>
            <person name="Corre E."/>
            <person name="Pelletier E."/>
            <person name="Niang G."/>
            <person name="Scheremetjew M."/>
            <person name="Finn R."/>
            <person name="Kale V."/>
            <person name="Holt S."/>
            <person name="Cochrane G."/>
            <person name="Meng A."/>
            <person name="Brown T."/>
            <person name="Cohen L."/>
        </authorList>
    </citation>
    <scope>NUCLEOTIDE SEQUENCE</scope>
    <source>
        <strain evidence="8">CCMP127</strain>
    </source>
</reference>
<name>A0A7S3L1P1_9STRA</name>
<dbReference type="EMBL" id="HBIM01004751">
    <property type="protein sequence ID" value="CAE0406144.1"/>
    <property type="molecule type" value="Transcribed_RNA"/>
</dbReference>
<dbReference type="GO" id="GO:0004656">
    <property type="term" value="F:procollagen-proline 4-dioxygenase activity"/>
    <property type="evidence" value="ECO:0007669"/>
    <property type="project" value="TreeGrafter"/>
</dbReference>
<dbReference type="Pfam" id="PF13640">
    <property type="entry name" value="2OG-FeII_Oxy_3"/>
    <property type="match status" value="1"/>
</dbReference>